<dbReference type="InterPro" id="IPR024467">
    <property type="entry name" value="Xre/MbcA/ParS-like_toxin-bd"/>
</dbReference>
<gene>
    <name evidence="3" type="ORF">IM725_05860</name>
</gene>
<sequence length="124" mass="13146">MALAITQDGAAAQVLSKATVRSADLLGLSRAALARIIGLSEATIGRLAAGTYTLELGSKPAELATLVVRLYRSLDALVGNDDESRRAWMRSHNTALGAQPRAFIETVDGLTYTVRYLDGARAQS</sequence>
<dbReference type="Pfam" id="PF09722">
    <property type="entry name" value="Xre_MbcA_ParS_C"/>
    <property type="match status" value="1"/>
</dbReference>
<comment type="caution">
    <text evidence="3">The sequence shown here is derived from an EMBL/GenBank/DDBJ whole genome shotgun (WGS) entry which is preliminary data.</text>
</comment>
<reference evidence="3 4" key="1">
    <citation type="submission" date="2020-10" db="EMBL/GenBank/DDBJ databases">
        <title>Draft genome of Ramlibacter aquaticus LMG 30558.</title>
        <authorList>
            <person name="Props R."/>
        </authorList>
    </citation>
    <scope>NUCLEOTIDE SEQUENCE [LARGE SCALE GENOMIC DNA]</scope>
    <source>
        <strain evidence="3 4">LMG 30558</strain>
    </source>
</reference>
<proteinExistence type="predicted"/>
<accession>A0ABR9SCZ7</accession>
<evidence type="ECO:0000259" key="1">
    <source>
        <dbReference type="Pfam" id="PF09722"/>
    </source>
</evidence>
<dbReference type="Pfam" id="PF20432">
    <property type="entry name" value="Xre-like-HTH"/>
    <property type="match status" value="1"/>
</dbReference>
<dbReference type="Proteomes" id="UP000715965">
    <property type="component" value="Unassembled WGS sequence"/>
</dbReference>
<evidence type="ECO:0000313" key="4">
    <source>
        <dbReference type="Proteomes" id="UP000715965"/>
    </source>
</evidence>
<dbReference type="RefSeq" id="WP_193779638.1">
    <property type="nucleotide sequence ID" value="NZ_JADDOJ010000016.1"/>
</dbReference>
<evidence type="ECO:0000259" key="2">
    <source>
        <dbReference type="Pfam" id="PF20432"/>
    </source>
</evidence>
<protein>
    <submittedName>
        <fullName evidence="3">DUF2384 domain-containing protein</fullName>
    </submittedName>
</protein>
<organism evidence="3 4">
    <name type="scientific">Ramlibacter aquaticus</name>
    <dbReference type="NCBI Taxonomy" id="2780094"/>
    <lineage>
        <taxon>Bacteria</taxon>
        <taxon>Pseudomonadati</taxon>
        <taxon>Pseudomonadota</taxon>
        <taxon>Betaproteobacteria</taxon>
        <taxon>Burkholderiales</taxon>
        <taxon>Comamonadaceae</taxon>
        <taxon>Ramlibacter</taxon>
    </lineage>
</organism>
<evidence type="ECO:0000313" key="3">
    <source>
        <dbReference type="EMBL" id="MBE7940094.1"/>
    </source>
</evidence>
<dbReference type="InterPro" id="IPR046847">
    <property type="entry name" value="Xre-like_HTH"/>
</dbReference>
<feature type="domain" description="Antitoxin Xre-like helix-turn-helix" evidence="2">
    <location>
        <begin position="11"/>
        <end position="64"/>
    </location>
</feature>
<name>A0ABR9SCZ7_9BURK</name>
<dbReference type="EMBL" id="JADDOJ010000016">
    <property type="protein sequence ID" value="MBE7940094.1"/>
    <property type="molecule type" value="Genomic_DNA"/>
</dbReference>
<feature type="domain" description="Antitoxin Xre/MbcA/ParS-like toxin-binding" evidence="1">
    <location>
        <begin position="73"/>
        <end position="121"/>
    </location>
</feature>
<keyword evidence="4" id="KW-1185">Reference proteome</keyword>